<protein>
    <submittedName>
        <fullName evidence="1">Uncharacterized protein</fullName>
    </submittedName>
</protein>
<gene>
    <name evidence="1" type="ORF">L207DRAFT_581460</name>
</gene>
<dbReference type="AlphaFoldDB" id="A0A2J6RWC7"/>
<organism evidence="1 2">
    <name type="scientific">Hyaloscypha variabilis (strain UAMH 11265 / GT02V1 / F)</name>
    <name type="common">Meliniomyces variabilis</name>
    <dbReference type="NCBI Taxonomy" id="1149755"/>
    <lineage>
        <taxon>Eukaryota</taxon>
        <taxon>Fungi</taxon>
        <taxon>Dikarya</taxon>
        <taxon>Ascomycota</taxon>
        <taxon>Pezizomycotina</taxon>
        <taxon>Leotiomycetes</taxon>
        <taxon>Helotiales</taxon>
        <taxon>Hyaloscyphaceae</taxon>
        <taxon>Hyaloscypha</taxon>
        <taxon>Hyaloscypha variabilis</taxon>
    </lineage>
</organism>
<dbReference type="Proteomes" id="UP000235786">
    <property type="component" value="Unassembled WGS sequence"/>
</dbReference>
<sequence length="164" mass="18308">MQRPYAAHSITWFISTYCTKDPAVPMTRELVLVPAVKTVATCGIRQSSRPLKTRFLNAFALLVFRLSPILHDGSVVVLLSGPASLSIQQACNMSGDRVQPTPSVHRLACEWTPDATKIRDLRSIKRPSYLADLKPRFDDQTTGIFFSNANSGKRGDWIPTSRKY</sequence>
<proteinExistence type="predicted"/>
<keyword evidence="2" id="KW-1185">Reference proteome</keyword>
<accession>A0A2J6RWC7</accession>
<reference evidence="1" key="1">
    <citation type="submission" date="2016-04" db="EMBL/GenBank/DDBJ databases">
        <title>A degradative enzymes factory behind the ericoid mycorrhizal symbiosis.</title>
        <authorList>
            <consortium name="DOE Joint Genome Institute"/>
            <person name="Martino E."/>
            <person name="Morin E."/>
            <person name="Grelet G."/>
            <person name="Kuo A."/>
            <person name="Kohler A."/>
            <person name="Daghino S."/>
            <person name="Barry K."/>
            <person name="Choi C."/>
            <person name="Cichocki N."/>
            <person name="Clum A."/>
            <person name="Copeland A."/>
            <person name="Hainaut M."/>
            <person name="Haridas S."/>
            <person name="Labutti K."/>
            <person name="Lindquist E."/>
            <person name="Lipzen A."/>
            <person name="Khouja H.-R."/>
            <person name="Murat C."/>
            <person name="Ohm R."/>
            <person name="Olson A."/>
            <person name="Spatafora J."/>
            <person name="Veneault-Fourrey C."/>
            <person name="Henrissat B."/>
            <person name="Grigoriev I."/>
            <person name="Martin F."/>
            <person name="Perotto S."/>
        </authorList>
    </citation>
    <scope>NUCLEOTIDE SEQUENCE [LARGE SCALE GENOMIC DNA]</scope>
    <source>
        <strain evidence="1">F</strain>
    </source>
</reference>
<evidence type="ECO:0000313" key="1">
    <source>
        <dbReference type="EMBL" id="PMD42809.1"/>
    </source>
</evidence>
<dbReference type="EMBL" id="KZ613943">
    <property type="protein sequence ID" value="PMD42809.1"/>
    <property type="molecule type" value="Genomic_DNA"/>
</dbReference>
<evidence type="ECO:0000313" key="2">
    <source>
        <dbReference type="Proteomes" id="UP000235786"/>
    </source>
</evidence>
<name>A0A2J6RWC7_HYAVF</name>